<dbReference type="STRING" id="2082308.A0A2K1QXN2"/>
<dbReference type="InterPro" id="IPR056884">
    <property type="entry name" value="NPHP3-like_N"/>
</dbReference>
<dbReference type="GO" id="GO:0003824">
    <property type="term" value="F:catalytic activity"/>
    <property type="evidence" value="ECO:0007669"/>
    <property type="project" value="InterPro"/>
</dbReference>
<feature type="repeat" description="ANK" evidence="3">
    <location>
        <begin position="1076"/>
        <end position="1108"/>
    </location>
</feature>
<protein>
    <submittedName>
        <fullName evidence="7">Uncharacterized protein</fullName>
    </submittedName>
</protein>
<evidence type="ECO:0000313" key="8">
    <source>
        <dbReference type="Proteomes" id="UP000243797"/>
    </source>
</evidence>
<keyword evidence="8" id="KW-1185">Reference proteome</keyword>
<evidence type="ECO:0000256" key="1">
    <source>
        <dbReference type="ARBA" id="ARBA00022737"/>
    </source>
</evidence>
<dbReference type="PROSITE" id="PS50297">
    <property type="entry name" value="ANK_REP_REGION"/>
    <property type="match status" value="7"/>
</dbReference>
<dbReference type="PRINTS" id="PR01415">
    <property type="entry name" value="ANKYRIN"/>
</dbReference>
<dbReference type="GO" id="GO:0045944">
    <property type="term" value="P:positive regulation of transcription by RNA polymerase II"/>
    <property type="evidence" value="ECO:0007669"/>
    <property type="project" value="TreeGrafter"/>
</dbReference>
<dbReference type="InterPro" id="IPR050663">
    <property type="entry name" value="Ankyrin-SOCS_Box"/>
</dbReference>
<dbReference type="PANTHER" id="PTHR24193">
    <property type="entry name" value="ANKYRIN REPEAT PROTEIN"/>
    <property type="match status" value="1"/>
</dbReference>
<feature type="repeat" description="ANK" evidence="3">
    <location>
        <begin position="1251"/>
        <end position="1275"/>
    </location>
</feature>
<feature type="domain" description="Nephrocystin 3-like N-terminal" evidence="6">
    <location>
        <begin position="410"/>
        <end position="575"/>
    </location>
</feature>
<proteinExistence type="predicted"/>
<dbReference type="Pfam" id="PF22939">
    <property type="entry name" value="WHD_GPIID"/>
    <property type="match status" value="1"/>
</dbReference>
<dbReference type="Pfam" id="PF24883">
    <property type="entry name" value="NPHP3_N"/>
    <property type="match status" value="1"/>
</dbReference>
<dbReference type="PANTHER" id="PTHR24193:SF125">
    <property type="entry name" value="PROTEIN FEM-1 HOMOLOG CG6966-LIKE PROTEIN"/>
    <property type="match status" value="1"/>
</dbReference>
<evidence type="ECO:0000256" key="2">
    <source>
        <dbReference type="ARBA" id="ARBA00023043"/>
    </source>
</evidence>
<dbReference type="InterPro" id="IPR035994">
    <property type="entry name" value="Nucleoside_phosphorylase_sf"/>
</dbReference>
<gene>
    <name evidence="7" type="ORF">CAC42_7517</name>
</gene>
<keyword evidence="1" id="KW-0677">Repeat</keyword>
<evidence type="ECO:0000313" key="7">
    <source>
        <dbReference type="EMBL" id="PNS19673.1"/>
    </source>
</evidence>
<feature type="domain" description="Nucleoside phosphorylase" evidence="4">
    <location>
        <begin position="26"/>
        <end position="124"/>
    </location>
</feature>
<dbReference type="PROSITE" id="PS50088">
    <property type="entry name" value="ANK_REPEAT"/>
    <property type="match status" value="7"/>
</dbReference>
<evidence type="ECO:0000259" key="5">
    <source>
        <dbReference type="Pfam" id="PF22939"/>
    </source>
</evidence>
<dbReference type="Gene3D" id="3.40.50.300">
    <property type="entry name" value="P-loop containing nucleotide triphosphate hydrolases"/>
    <property type="match status" value="1"/>
</dbReference>
<dbReference type="InterPro" id="IPR000845">
    <property type="entry name" value="Nucleoside_phosphorylase_d"/>
</dbReference>
<dbReference type="Gene3D" id="3.40.50.1580">
    <property type="entry name" value="Nucleoside phosphorylase domain"/>
    <property type="match status" value="1"/>
</dbReference>
<dbReference type="SUPFAM" id="SSF48403">
    <property type="entry name" value="Ankyrin repeat"/>
    <property type="match status" value="2"/>
</dbReference>
<sequence length="1364" mass="149498">MAASTNNLDDKRHGAQSRLDHGSYTVGWVCALPKEQTAAVAMLEKLHVDLPSPPSDTNAYFLGSIKDHNIVIACLPKGKYGTNSAATVATRMIATFPNIKIGLMVGIGGGVPPKVQLGDVVVSCPIDQYPGVVQWDMGKAEDGGNFRRTGTLNSPPSLLLAAVGKLESRYSIFGSKIPETLQGVATRLPSLAEQFTKPPTPELPSLPESSAPESYSMWWAFLIYLTNVVRFLLGYSLLASKTVSSQATRISSAKPTKHPQVHHGLVASGNQVIKDAVFRDKLNSTLGGQVLCVEMEAAGLMNDFPCLVIRGICDYADAGKNKEWQEYSAAVAAAYARELLYCVETVSIQAAPRIQDVLGSIHESIRRTENTMSSMSTRLENKRDVEILEWLTDASYGPQQSDFVRRRQPGTGNWLLESTHYAAFMSAHSKVLFCPGIPGAGKTIMTSIVVDDISKRIVNDENVGLGYMYLNYKQQDSQKIEDLISSLLRQLCSARKAVPEAVMQMYSRHERTSTRPSRHELLKAIHLVVAIFTKVYIVVDALDECKQADGTRSTLIKELLRLQSEKGVSIFATSRHIPDVEEAYGRDLVLEIRATPEDVQRYLATHLQHLPAFVHRNPELTQEIITDIATAVDGMFLLAQLYLYSLSDKMSPKAIRATLAKLRRQATKMSDNDKAEVLAAAYGEAMSRINGQQKGFQSLATRILSWITAARRPLTIAELEYALGVEKNTNELDRDNVPAYEDIITVCAGLVAVDEDSNIIRLVHYTLQEYFDHGQTKWFPGAQMMISDSCLTVLMFDAFGSGPCEKTKDLDSRLAQHALYDYAGNHWPHHVRNLVPMHEDLLRFLESPAHLEAACQVFLAKAQESVNFNPGRRADYPGQTNALHMTARFNLDNATRVLLATQMGIDQRDGFGRVPLYYAAMYGSLDVATTLLDAGANPDIVDLAGRSSTATAADYYQADALGLLLQRHADPNLSDQYGETALSIAAQYGKVNMVDMLLKAGAHFDIADNEGETVLSKAAEDGYIEIVNMLIERGARIETRTEDGKTPLHFAAEGGHAAVVEVLIQRGASVSRRDDRGWSALSYAANGGHADTVRLLIGNAAEVNPRDRNGATPLHLAAGSGYQQPDKYLETVRLLLATGKADVDAFNRHDQTSLSLASQVSGNEAGKVLIEAGADPAWVDKFAMTPIHYASKQNNVGLMSRLLAIDSVDMHKKTKLGEWPLTLAAAGGHVEIVRLLLRKSGIDVTLQNGFARETALHVAVKNRRTHVVELLLRDGRIPLDVENYNGDTARAIAIHDGLPQIMQLFGDALPEGEKIAVEERWRTVSGAGKRGDSSTEEMEEELRTFGMMEAGPEYVRITGPGAYT</sequence>
<feature type="repeat" description="ANK" evidence="3">
    <location>
        <begin position="977"/>
        <end position="1009"/>
    </location>
</feature>
<evidence type="ECO:0000256" key="3">
    <source>
        <dbReference type="PROSITE-ProRule" id="PRU00023"/>
    </source>
</evidence>
<dbReference type="Proteomes" id="UP000243797">
    <property type="component" value="Unassembled WGS sequence"/>
</dbReference>
<dbReference type="Pfam" id="PF12796">
    <property type="entry name" value="Ank_2"/>
    <property type="match status" value="3"/>
</dbReference>
<feature type="repeat" description="ANK" evidence="3">
    <location>
        <begin position="1043"/>
        <end position="1075"/>
    </location>
</feature>
<keyword evidence="2 3" id="KW-0040">ANK repeat</keyword>
<dbReference type="InParanoid" id="A0A2K1QXN2"/>
<dbReference type="Pfam" id="PF00023">
    <property type="entry name" value="Ank"/>
    <property type="match status" value="2"/>
</dbReference>
<dbReference type="Pfam" id="PF01048">
    <property type="entry name" value="PNP_UDP_1"/>
    <property type="match status" value="1"/>
</dbReference>
<dbReference type="EMBL" id="NKHZ01000031">
    <property type="protein sequence ID" value="PNS19673.1"/>
    <property type="molecule type" value="Genomic_DNA"/>
</dbReference>
<dbReference type="GO" id="GO:0000976">
    <property type="term" value="F:transcription cis-regulatory region binding"/>
    <property type="evidence" value="ECO:0007669"/>
    <property type="project" value="TreeGrafter"/>
</dbReference>
<comment type="caution">
    <text evidence="7">The sequence shown here is derived from an EMBL/GenBank/DDBJ whole genome shotgun (WGS) entry which is preliminary data.</text>
</comment>
<dbReference type="InterPro" id="IPR054471">
    <property type="entry name" value="GPIID_WHD"/>
</dbReference>
<feature type="repeat" description="ANK" evidence="3">
    <location>
        <begin position="911"/>
        <end position="943"/>
    </location>
</feature>
<organism evidence="7 8">
    <name type="scientific">Sphaceloma murrayae</name>
    <dbReference type="NCBI Taxonomy" id="2082308"/>
    <lineage>
        <taxon>Eukaryota</taxon>
        <taxon>Fungi</taxon>
        <taxon>Dikarya</taxon>
        <taxon>Ascomycota</taxon>
        <taxon>Pezizomycotina</taxon>
        <taxon>Dothideomycetes</taxon>
        <taxon>Dothideomycetidae</taxon>
        <taxon>Myriangiales</taxon>
        <taxon>Elsinoaceae</taxon>
        <taxon>Sphaceloma</taxon>
    </lineage>
</organism>
<evidence type="ECO:0000259" key="6">
    <source>
        <dbReference type="Pfam" id="PF24883"/>
    </source>
</evidence>
<dbReference type="GO" id="GO:0005634">
    <property type="term" value="C:nucleus"/>
    <property type="evidence" value="ECO:0007669"/>
    <property type="project" value="TreeGrafter"/>
</dbReference>
<name>A0A2K1QXN2_9PEZI</name>
<feature type="repeat" description="ANK" evidence="3">
    <location>
        <begin position="1109"/>
        <end position="1139"/>
    </location>
</feature>
<dbReference type="SMART" id="SM00248">
    <property type="entry name" value="ANK"/>
    <property type="match status" value="11"/>
</dbReference>
<dbReference type="InterPro" id="IPR027417">
    <property type="entry name" value="P-loop_NTPase"/>
</dbReference>
<dbReference type="SUPFAM" id="SSF53167">
    <property type="entry name" value="Purine and uridine phosphorylases"/>
    <property type="match status" value="1"/>
</dbReference>
<dbReference type="SUPFAM" id="SSF52540">
    <property type="entry name" value="P-loop containing nucleoside triphosphate hydrolases"/>
    <property type="match status" value="1"/>
</dbReference>
<accession>A0A2K1QXN2</accession>
<dbReference type="OrthoDB" id="1577640at2759"/>
<dbReference type="GO" id="GO:0009116">
    <property type="term" value="P:nucleoside metabolic process"/>
    <property type="evidence" value="ECO:0007669"/>
    <property type="project" value="InterPro"/>
</dbReference>
<dbReference type="Pfam" id="PF13637">
    <property type="entry name" value="Ank_4"/>
    <property type="match status" value="1"/>
</dbReference>
<reference evidence="7 8" key="1">
    <citation type="submission" date="2017-06" db="EMBL/GenBank/DDBJ databases">
        <title>Draft genome sequence of a variant of Elsinoe murrayae.</title>
        <authorList>
            <person name="Cheng Q."/>
        </authorList>
    </citation>
    <scope>NUCLEOTIDE SEQUENCE [LARGE SCALE GENOMIC DNA]</scope>
    <source>
        <strain evidence="7 8">CQ-2017a</strain>
    </source>
</reference>
<dbReference type="Gene3D" id="1.25.40.20">
    <property type="entry name" value="Ankyrin repeat-containing domain"/>
    <property type="match status" value="5"/>
</dbReference>
<dbReference type="InterPro" id="IPR002110">
    <property type="entry name" value="Ankyrin_rpt"/>
</dbReference>
<feature type="repeat" description="ANK" evidence="3">
    <location>
        <begin position="1010"/>
        <end position="1042"/>
    </location>
</feature>
<feature type="domain" description="GPI inositol-deacylase winged helix" evidence="5">
    <location>
        <begin position="694"/>
        <end position="771"/>
    </location>
</feature>
<dbReference type="InterPro" id="IPR036770">
    <property type="entry name" value="Ankyrin_rpt-contain_sf"/>
</dbReference>
<evidence type="ECO:0000259" key="4">
    <source>
        <dbReference type="Pfam" id="PF01048"/>
    </source>
</evidence>